<evidence type="ECO:0000256" key="2">
    <source>
        <dbReference type="ARBA" id="ARBA00022771"/>
    </source>
</evidence>
<evidence type="ECO:0000313" key="8">
    <source>
        <dbReference type="EMBL" id="CBY21685.1"/>
    </source>
</evidence>
<dbReference type="GO" id="GO:0005737">
    <property type="term" value="C:cytoplasm"/>
    <property type="evidence" value="ECO:0007669"/>
    <property type="project" value="TreeGrafter"/>
</dbReference>
<protein>
    <recommendedName>
        <fullName evidence="10">UBR-type domain-containing protein</fullName>
    </recommendedName>
</protein>
<evidence type="ECO:0000313" key="9">
    <source>
        <dbReference type="Proteomes" id="UP000001307"/>
    </source>
</evidence>
<evidence type="ECO:0000256" key="3">
    <source>
        <dbReference type="ARBA" id="ARBA00022833"/>
    </source>
</evidence>
<keyword evidence="3" id="KW-0862">Zinc</keyword>
<dbReference type="InterPro" id="IPR040204">
    <property type="entry name" value="UBR7"/>
</dbReference>
<keyword evidence="9" id="KW-1185">Reference proteome</keyword>
<dbReference type="SMART" id="SM00396">
    <property type="entry name" value="ZnF_UBR1"/>
    <property type="match status" value="1"/>
</dbReference>
<evidence type="ECO:0008006" key="10">
    <source>
        <dbReference type="Google" id="ProtNLM"/>
    </source>
</evidence>
<dbReference type="PANTHER" id="PTHR13513">
    <property type="entry name" value="E3 UBIQUITIN-PROTEIN LIGASE UBR7"/>
    <property type="match status" value="1"/>
</dbReference>
<sequence>MEDIHKNNASTEESVQTIEEIEADKREQIAVLGASDAENCSFSQGYCKRQALYACLTCAKDGQPAAMCLACSYNCHDDCDLVELYTKRNFRCDCGTGKYHRKCKFDESKNHLNDENKYDFNFDGKYCQCRRPYPDPECPEDLKDAEMIQCILCEDWWHDCCLKLTKEELDNEDNDEMICPRCLCKPGLSFLRCYSISNTQTEIGTAECTKPINEPKSESGSFFFEDFRLKICKCVACMKLITDAKIEFLCDYADSVAAYEQIGIDAHEEEEKQADGQINNFLDKLDHNGQMEVAHGVSFMRQAMKEMCEKAQSNGGVITAEHTAELKRKLAERTEEMKRRRLNQ</sequence>
<dbReference type="EMBL" id="FN653017">
    <property type="protein sequence ID" value="CBY21685.1"/>
    <property type="molecule type" value="Genomic_DNA"/>
</dbReference>
<evidence type="ECO:0000259" key="6">
    <source>
        <dbReference type="PROSITE" id="PS50016"/>
    </source>
</evidence>
<evidence type="ECO:0000259" key="7">
    <source>
        <dbReference type="PROSITE" id="PS51157"/>
    </source>
</evidence>
<dbReference type="PANTHER" id="PTHR13513:SF9">
    <property type="entry name" value="E3 UBIQUITIN-PROTEIN LIGASE UBR7-RELATED"/>
    <property type="match status" value="1"/>
</dbReference>
<keyword evidence="2 4" id="KW-0863">Zinc-finger</keyword>
<dbReference type="SMART" id="SM00249">
    <property type="entry name" value="PHD"/>
    <property type="match status" value="1"/>
</dbReference>
<organism evidence="8">
    <name type="scientific">Oikopleura dioica</name>
    <name type="common">Tunicate</name>
    <dbReference type="NCBI Taxonomy" id="34765"/>
    <lineage>
        <taxon>Eukaryota</taxon>
        <taxon>Metazoa</taxon>
        <taxon>Chordata</taxon>
        <taxon>Tunicata</taxon>
        <taxon>Appendicularia</taxon>
        <taxon>Copelata</taxon>
        <taxon>Oikopleuridae</taxon>
        <taxon>Oikopleura</taxon>
    </lineage>
</organism>
<dbReference type="GO" id="GO:0061630">
    <property type="term" value="F:ubiquitin protein ligase activity"/>
    <property type="evidence" value="ECO:0007669"/>
    <property type="project" value="InterPro"/>
</dbReference>
<dbReference type="InterPro" id="IPR013083">
    <property type="entry name" value="Znf_RING/FYVE/PHD"/>
</dbReference>
<dbReference type="InParanoid" id="E4WV03"/>
<dbReference type="InterPro" id="IPR001965">
    <property type="entry name" value="Znf_PHD"/>
</dbReference>
<reference evidence="8" key="1">
    <citation type="journal article" date="2010" name="Science">
        <title>Plasticity of animal genome architecture unmasked by rapid evolution of a pelagic tunicate.</title>
        <authorList>
            <person name="Denoeud F."/>
            <person name="Henriet S."/>
            <person name="Mungpakdee S."/>
            <person name="Aury J.M."/>
            <person name="Da Silva C."/>
            <person name="Brinkmann H."/>
            <person name="Mikhaleva J."/>
            <person name="Olsen L.C."/>
            <person name="Jubin C."/>
            <person name="Canestro C."/>
            <person name="Bouquet J.M."/>
            <person name="Danks G."/>
            <person name="Poulain J."/>
            <person name="Campsteijn C."/>
            <person name="Adamski M."/>
            <person name="Cross I."/>
            <person name="Yadetie F."/>
            <person name="Muffato M."/>
            <person name="Louis A."/>
            <person name="Butcher S."/>
            <person name="Tsagkogeorga G."/>
            <person name="Konrad A."/>
            <person name="Singh S."/>
            <person name="Jensen M.F."/>
            <person name="Cong E.H."/>
            <person name="Eikeseth-Otteraa H."/>
            <person name="Noel B."/>
            <person name="Anthouard V."/>
            <person name="Porcel B.M."/>
            <person name="Kachouri-Lafond R."/>
            <person name="Nishino A."/>
            <person name="Ugolini M."/>
            <person name="Chourrout P."/>
            <person name="Nishida H."/>
            <person name="Aasland R."/>
            <person name="Huzurbazar S."/>
            <person name="Westhof E."/>
            <person name="Delsuc F."/>
            <person name="Lehrach H."/>
            <person name="Reinhardt R."/>
            <person name="Weissenbach J."/>
            <person name="Roy S.W."/>
            <person name="Artiguenave F."/>
            <person name="Postlethwait J.H."/>
            <person name="Manak J.R."/>
            <person name="Thompson E.M."/>
            <person name="Jaillon O."/>
            <person name="Du Pasquier L."/>
            <person name="Boudinot P."/>
            <person name="Liberles D.A."/>
            <person name="Volff J.N."/>
            <person name="Philippe H."/>
            <person name="Lenhard B."/>
            <person name="Roest Crollius H."/>
            <person name="Wincker P."/>
            <person name="Chourrout D."/>
        </authorList>
    </citation>
    <scope>NUCLEOTIDE SEQUENCE [LARGE SCALE GENOMIC DNA]</scope>
</reference>
<keyword evidence="1" id="KW-0479">Metal-binding</keyword>
<dbReference type="PROSITE" id="PS51157">
    <property type="entry name" value="ZF_UBR"/>
    <property type="match status" value="1"/>
</dbReference>
<dbReference type="OrthoDB" id="10262564at2759"/>
<proteinExistence type="predicted"/>
<dbReference type="FunCoup" id="E4WV03">
    <property type="interactions" value="612"/>
</dbReference>
<dbReference type="InterPro" id="IPR019786">
    <property type="entry name" value="Zinc_finger_PHD-type_CS"/>
</dbReference>
<dbReference type="AlphaFoldDB" id="E4WV03"/>
<dbReference type="SUPFAM" id="SSF57903">
    <property type="entry name" value="FYVE/PHD zinc finger"/>
    <property type="match status" value="1"/>
</dbReference>
<evidence type="ECO:0000256" key="4">
    <source>
        <dbReference type="PROSITE-ProRule" id="PRU00146"/>
    </source>
</evidence>
<dbReference type="CDD" id="cd19677">
    <property type="entry name" value="UBR-box_UBR7"/>
    <property type="match status" value="1"/>
</dbReference>
<dbReference type="InterPro" id="IPR047506">
    <property type="entry name" value="UBR7-like_UBR-box"/>
</dbReference>
<accession>E4WV03</accession>
<name>E4WV03_OIKDI</name>
<dbReference type="InterPro" id="IPR003126">
    <property type="entry name" value="Znf_UBR"/>
</dbReference>
<dbReference type="PROSITE" id="PS50016">
    <property type="entry name" value="ZF_PHD_2"/>
    <property type="match status" value="1"/>
</dbReference>
<dbReference type="InterPro" id="IPR019787">
    <property type="entry name" value="Znf_PHD-finger"/>
</dbReference>
<dbReference type="InterPro" id="IPR011011">
    <property type="entry name" value="Znf_FYVE_PHD"/>
</dbReference>
<feature type="zinc finger region" description="UBR-type" evidence="5">
    <location>
        <begin position="38"/>
        <end position="108"/>
    </location>
</feature>
<feature type="domain" description="UBR-type" evidence="7">
    <location>
        <begin position="38"/>
        <end position="108"/>
    </location>
</feature>
<dbReference type="Pfam" id="PF02207">
    <property type="entry name" value="zf-UBR"/>
    <property type="match status" value="1"/>
</dbReference>
<dbReference type="GO" id="GO:0008270">
    <property type="term" value="F:zinc ion binding"/>
    <property type="evidence" value="ECO:0007669"/>
    <property type="project" value="UniProtKB-KW"/>
</dbReference>
<dbReference type="PROSITE" id="PS01359">
    <property type="entry name" value="ZF_PHD_1"/>
    <property type="match status" value="1"/>
</dbReference>
<gene>
    <name evidence="8" type="ORF">GSOID_T00009459001</name>
</gene>
<feature type="domain" description="PHD-type" evidence="6">
    <location>
        <begin position="124"/>
        <end position="185"/>
    </location>
</feature>
<evidence type="ECO:0000256" key="1">
    <source>
        <dbReference type="ARBA" id="ARBA00022723"/>
    </source>
</evidence>
<dbReference type="Proteomes" id="UP000001307">
    <property type="component" value="Unassembled WGS sequence"/>
</dbReference>
<dbReference type="Gene3D" id="3.30.40.10">
    <property type="entry name" value="Zinc/RING finger domain, C3HC4 (zinc finger)"/>
    <property type="match status" value="1"/>
</dbReference>
<dbReference type="CDD" id="cd15542">
    <property type="entry name" value="PHD_UBR7"/>
    <property type="match status" value="1"/>
</dbReference>
<evidence type="ECO:0000256" key="5">
    <source>
        <dbReference type="PROSITE-ProRule" id="PRU00508"/>
    </source>
</evidence>